<protein>
    <submittedName>
        <fullName evidence="2">Uncharacterized protein</fullName>
    </submittedName>
</protein>
<evidence type="ECO:0000256" key="1">
    <source>
        <dbReference type="SAM" id="MobiDB-lite"/>
    </source>
</evidence>
<accession>A0A7K3WJ08</accession>
<proteinExistence type="predicted"/>
<sequence>MMFWMPVVVLLALVLAAAAWHDRRTRARGQVLATDMGARVARKPSHGHADAHRGADSLNPNTGRGMGL</sequence>
<reference evidence="2 3" key="1">
    <citation type="submission" date="2020-02" db="EMBL/GenBank/DDBJ databases">
        <title>The whole genome sequence of CPCC 205119.</title>
        <authorList>
            <person name="Jiang Z."/>
        </authorList>
    </citation>
    <scope>NUCLEOTIDE SEQUENCE [LARGE SCALE GENOMIC DNA]</scope>
    <source>
        <strain evidence="2 3">CPCC 205119</strain>
    </source>
</reference>
<comment type="caution">
    <text evidence="2">The sequence shown here is derived from an EMBL/GenBank/DDBJ whole genome shotgun (WGS) entry which is preliminary data.</text>
</comment>
<feature type="region of interest" description="Disordered" evidence="1">
    <location>
        <begin position="42"/>
        <end position="68"/>
    </location>
</feature>
<dbReference type="RefSeq" id="WP_152730815.1">
    <property type="nucleotide sequence ID" value="NZ_JAABOZ010000011.1"/>
</dbReference>
<gene>
    <name evidence="2" type="ORF">G1H19_20880</name>
</gene>
<organism evidence="2 3">
    <name type="scientific">Goekera deserti</name>
    <dbReference type="NCBI Taxonomy" id="2497753"/>
    <lineage>
        <taxon>Bacteria</taxon>
        <taxon>Bacillati</taxon>
        <taxon>Actinomycetota</taxon>
        <taxon>Actinomycetes</taxon>
        <taxon>Geodermatophilales</taxon>
        <taxon>Geodermatophilaceae</taxon>
        <taxon>Goekera</taxon>
    </lineage>
</organism>
<dbReference type="AlphaFoldDB" id="A0A7K3WJ08"/>
<name>A0A7K3WJ08_9ACTN</name>
<dbReference type="EMBL" id="JAAGWK010000035">
    <property type="protein sequence ID" value="NEL56427.1"/>
    <property type="molecule type" value="Genomic_DNA"/>
</dbReference>
<keyword evidence="3" id="KW-1185">Reference proteome</keyword>
<evidence type="ECO:0000313" key="2">
    <source>
        <dbReference type="EMBL" id="NEL56427.1"/>
    </source>
</evidence>
<evidence type="ECO:0000313" key="3">
    <source>
        <dbReference type="Proteomes" id="UP000470470"/>
    </source>
</evidence>
<dbReference type="Proteomes" id="UP000470470">
    <property type="component" value="Unassembled WGS sequence"/>
</dbReference>